<proteinExistence type="predicted"/>
<sequence length="84" mass="9786">MERCHMKSSNVYNKKRNVGSLQVGDIVWKRTKYLSNANKKFMAKLAPKFEKAVVTEKLSETVFRLNNIFGKPIGMWHIKDLKTL</sequence>
<dbReference type="Proteomes" id="UP000814243">
    <property type="component" value="Unassembled WGS sequence"/>
</dbReference>
<evidence type="ECO:0000313" key="1">
    <source>
        <dbReference type="EMBL" id="KAH9634707.1"/>
    </source>
</evidence>
<dbReference type="EMBL" id="JACEFF010000595">
    <property type="protein sequence ID" value="KAH9634707.1"/>
    <property type="molecule type" value="Genomic_DNA"/>
</dbReference>
<evidence type="ECO:0000313" key="2">
    <source>
        <dbReference type="Proteomes" id="UP000814243"/>
    </source>
</evidence>
<reference evidence="1" key="1">
    <citation type="journal article" date="2021" name="G3 (Bethesda)">
        <title>Genome and transcriptome analysis of the beet armyworm Spodoptera exigua reveals targets for pest control. .</title>
        <authorList>
            <person name="Simon S."/>
            <person name="Breeschoten T."/>
            <person name="Jansen H.J."/>
            <person name="Dirks R.P."/>
            <person name="Schranz M.E."/>
            <person name="Ros V.I.D."/>
        </authorList>
    </citation>
    <scope>NUCLEOTIDE SEQUENCE</scope>
    <source>
        <strain evidence="1">TB_SE_WUR_2020</strain>
    </source>
</reference>
<comment type="caution">
    <text evidence="1">The sequence shown here is derived from an EMBL/GenBank/DDBJ whole genome shotgun (WGS) entry which is preliminary data.</text>
</comment>
<name>A0A922MD35_SPOEX</name>
<organism evidence="1 2">
    <name type="scientific">Spodoptera exigua</name>
    <name type="common">Beet armyworm</name>
    <name type="synonym">Noctua fulgens</name>
    <dbReference type="NCBI Taxonomy" id="7107"/>
    <lineage>
        <taxon>Eukaryota</taxon>
        <taxon>Metazoa</taxon>
        <taxon>Ecdysozoa</taxon>
        <taxon>Arthropoda</taxon>
        <taxon>Hexapoda</taxon>
        <taxon>Insecta</taxon>
        <taxon>Pterygota</taxon>
        <taxon>Neoptera</taxon>
        <taxon>Endopterygota</taxon>
        <taxon>Lepidoptera</taxon>
        <taxon>Glossata</taxon>
        <taxon>Ditrysia</taxon>
        <taxon>Noctuoidea</taxon>
        <taxon>Noctuidae</taxon>
        <taxon>Amphipyrinae</taxon>
        <taxon>Spodoptera</taxon>
    </lineage>
</organism>
<dbReference type="AlphaFoldDB" id="A0A922MD35"/>
<protein>
    <submittedName>
        <fullName evidence="1">Uncharacterized protein</fullName>
    </submittedName>
</protein>
<accession>A0A922MD35</accession>
<gene>
    <name evidence="1" type="ORF">HF086_015580</name>
</gene>